<sequence length="112" mass="12669">MSTNNGQQMRFTGDELNLIKNTFKGNVELLKLLRKVFLPEIDPGAPLGQLVDLWCSLPIKEMLPEQAQINILARNSLIIHIEQQLIQLNILAEMDNFTPEELIAKSNKDSAK</sequence>
<evidence type="ECO:0000313" key="2">
    <source>
        <dbReference type="Proteomes" id="UP000034067"/>
    </source>
</evidence>
<organism evidence="1 2">
    <name type="scientific">Candidatus Azambacteria bacterium GW2011_GWB1_46_27</name>
    <dbReference type="NCBI Taxonomy" id="1618617"/>
    <lineage>
        <taxon>Bacteria</taxon>
        <taxon>Candidatus Azamiibacteriota</taxon>
    </lineage>
</organism>
<dbReference type="Proteomes" id="UP000034067">
    <property type="component" value="Unassembled WGS sequence"/>
</dbReference>
<name>A0A0G1PP54_9BACT</name>
<dbReference type="AlphaFoldDB" id="A0A0G1PP54"/>
<protein>
    <submittedName>
        <fullName evidence="1">Uncharacterized protein</fullName>
    </submittedName>
</protein>
<accession>A0A0G1PP54</accession>
<comment type="caution">
    <text evidence="1">The sequence shown here is derived from an EMBL/GenBank/DDBJ whole genome shotgun (WGS) entry which is preliminary data.</text>
</comment>
<gene>
    <name evidence="1" type="ORF">UX48_C0031G0009</name>
</gene>
<dbReference type="EMBL" id="LCMJ01000031">
    <property type="protein sequence ID" value="KKU34561.1"/>
    <property type="molecule type" value="Genomic_DNA"/>
</dbReference>
<reference evidence="1 2" key="1">
    <citation type="journal article" date="2015" name="Nature">
        <title>rRNA introns, odd ribosomes, and small enigmatic genomes across a large radiation of phyla.</title>
        <authorList>
            <person name="Brown C.T."/>
            <person name="Hug L.A."/>
            <person name="Thomas B.C."/>
            <person name="Sharon I."/>
            <person name="Castelle C.J."/>
            <person name="Singh A."/>
            <person name="Wilkins M.J."/>
            <person name="Williams K.H."/>
            <person name="Banfield J.F."/>
        </authorList>
    </citation>
    <scope>NUCLEOTIDE SEQUENCE [LARGE SCALE GENOMIC DNA]</scope>
</reference>
<evidence type="ECO:0000313" key="1">
    <source>
        <dbReference type="EMBL" id="KKU34561.1"/>
    </source>
</evidence>
<proteinExistence type="predicted"/>